<comment type="caution">
    <text evidence="2">The sequence shown here is derived from an EMBL/GenBank/DDBJ whole genome shotgun (WGS) entry which is preliminary data.</text>
</comment>
<keyword evidence="1" id="KW-1133">Transmembrane helix</keyword>
<keyword evidence="1" id="KW-0812">Transmembrane</keyword>
<evidence type="ECO:0000313" key="2">
    <source>
        <dbReference type="EMBL" id="MEO1768456.1"/>
    </source>
</evidence>
<evidence type="ECO:0008006" key="4">
    <source>
        <dbReference type="Google" id="ProtNLM"/>
    </source>
</evidence>
<keyword evidence="1" id="KW-0472">Membrane</keyword>
<organism evidence="2 3">
    <name type="scientific">Candidatus Enterococcus ferrettii</name>
    <dbReference type="NCBI Taxonomy" id="2815324"/>
    <lineage>
        <taxon>Bacteria</taxon>
        <taxon>Bacillati</taxon>
        <taxon>Bacillota</taxon>
        <taxon>Bacilli</taxon>
        <taxon>Lactobacillales</taxon>
        <taxon>Enterococcaceae</taxon>
        <taxon>Enterococcus</taxon>
    </lineage>
</organism>
<reference evidence="2 3" key="1">
    <citation type="submission" date="2024-02" db="EMBL/GenBank/DDBJ databases">
        <title>The Genome Sequence of Enterococcus sp. DIV0159.</title>
        <authorList>
            <person name="Earl A."/>
            <person name="Manson A."/>
            <person name="Gilmore M."/>
            <person name="Sanders J."/>
            <person name="Shea T."/>
            <person name="Howe W."/>
            <person name="Livny J."/>
            <person name="Cuomo C."/>
            <person name="Neafsey D."/>
            <person name="Birren B."/>
        </authorList>
    </citation>
    <scope>NUCLEOTIDE SEQUENCE [LARGE SCALE GENOMIC DNA]</scope>
    <source>
        <strain evidence="2 3">665A</strain>
    </source>
</reference>
<protein>
    <recommendedName>
        <fullName evidence="4">DUF3784 domain-containing protein</fullName>
    </recommendedName>
</protein>
<dbReference type="Proteomes" id="UP000664357">
    <property type="component" value="Unassembled WGS sequence"/>
</dbReference>
<gene>
    <name evidence="2" type="ORF">JZO67_000367</name>
</gene>
<proteinExistence type="predicted"/>
<keyword evidence="3" id="KW-1185">Reference proteome</keyword>
<evidence type="ECO:0000313" key="3">
    <source>
        <dbReference type="Proteomes" id="UP000664357"/>
    </source>
</evidence>
<evidence type="ECO:0000256" key="1">
    <source>
        <dbReference type="SAM" id="Phobius"/>
    </source>
</evidence>
<name>A0ABV0EIJ8_9ENTE</name>
<accession>A0ABV0EIJ8</accession>
<feature type="transmembrane region" description="Helical" evidence="1">
    <location>
        <begin position="42"/>
        <end position="62"/>
    </location>
</feature>
<feature type="transmembrane region" description="Helical" evidence="1">
    <location>
        <begin position="6"/>
        <end position="22"/>
    </location>
</feature>
<dbReference type="EMBL" id="JAFREL020000001">
    <property type="protein sequence ID" value="MEO1768456.1"/>
    <property type="molecule type" value="Genomic_DNA"/>
</dbReference>
<dbReference type="RefSeq" id="WP_207702828.1">
    <property type="nucleotide sequence ID" value="NZ_JAFREL020000001.1"/>
</dbReference>
<sequence>MMIRLLMVAMSILLLICSYYLIQKSDGLLMLLSKKEASKRFLRHYGLLYAALGIIGFFIAIINHSTPSMIYLIAVILFAALFSIQLAQKTKSS</sequence>
<feature type="transmembrane region" description="Helical" evidence="1">
    <location>
        <begin position="68"/>
        <end position="87"/>
    </location>
</feature>